<organism evidence="1 2">
    <name type="scientific">Rhizopus azygosporus</name>
    <name type="common">Rhizopus microsporus var. azygosporus</name>
    <dbReference type="NCBI Taxonomy" id="86630"/>
    <lineage>
        <taxon>Eukaryota</taxon>
        <taxon>Fungi</taxon>
        <taxon>Fungi incertae sedis</taxon>
        <taxon>Mucoromycota</taxon>
        <taxon>Mucoromycotina</taxon>
        <taxon>Mucoromycetes</taxon>
        <taxon>Mucorales</taxon>
        <taxon>Mucorineae</taxon>
        <taxon>Rhizopodaceae</taxon>
        <taxon>Rhizopus</taxon>
    </lineage>
</organism>
<protein>
    <submittedName>
        <fullName evidence="1">Uncharacterized protein</fullName>
    </submittedName>
</protein>
<keyword evidence="2" id="KW-1185">Reference proteome</keyword>
<evidence type="ECO:0000313" key="2">
    <source>
        <dbReference type="Proteomes" id="UP000252139"/>
    </source>
</evidence>
<sequence>MSSPVAPLYPPRRNRVNPSDNMMLERLYVYKRESLPKNSPSVHVEKKDDFVLMIHCNAKYFLYAS</sequence>
<dbReference type="EMBL" id="PJQL01002402">
    <property type="protein sequence ID" value="RCH84310.1"/>
    <property type="molecule type" value="Genomic_DNA"/>
</dbReference>
<name>A0A367J313_RHIAZ</name>
<gene>
    <name evidence="1" type="ORF">CU097_008371</name>
</gene>
<evidence type="ECO:0000313" key="1">
    <source>
        <dbReference type="EMBL" id="RCH84310.1"/>
    </source>
</evidence>
<dbReference type="AlphaFoldDB" id="A0A367J313"/>
<proteinExistence type="predicted"/>
<accession>A0A367J313</accession>
<dbReference type="Proteomes" id="UP000252139">
    <property type="component" value="Unassembled WGS sequence"/>
</dbReference>
<comment type="caution">
    <text evidence="1">The sequence shown here is derived from an EMBL/GenBank/DDBJ whole genome shotgun (WGS) entry which is preliminary data.</text>
</comment>
<reference evidence="1 2" key="1">
    <citation type="journal article" date="2018" name="G3 (Bethesda)">
        <title>Phylogenetic and Phylogenomic Definition of Rhizopus Species.</title>
        <authorList>
            <person name="Gryganskyi A.P."/>
            <person name="Golan J."/>
            <person name="Dolatabadi S."/>
            <person name="Mondo S."/>
            <person name="Robb S."/>
            <person name="Idnurm A."/>
            <person name="Muszewska A."/>
            <person name="Steczkiewicz K."/>
            <person name="Masonjones S."/>
            <person name="Liao H.L."/>
            <person name="Gajdeczka M.T."/>
            <person name="Anike F."/>
            <person name="Vuek A."/>
            <person name="Anishchenko I.M."/>
            <person name="Voigt K."/>
            <person name="de Hoog G.S."/>
            <person name="Smith M.E."/>
            <person name="Heitman J."/>
            <person name="Vilgalys R."/>
            <person name="Stajich J.E."/>
        </authorList>
    </citation>
    <scope>NUCLEOTIDE SEQUENCE [LARGE SCALE GENOMIC DNA]</scope>
    <source>
        <strain evidence="1 2">CBS 357.93</strain>
    </source>
</reference>